<name>A0A927J0N6_9MICO</name>
<feature type="transmembrane region" description="Helical" evidence="1">
    <location>
        <begin position="182"/>
        <end position="199"/>
    </location>
</feature>
<keyword evidence="1" id="KW-0472">Membrane</keyword>
<feature type="transmembrane region" description="Helical" evidence="1">
    <location>
        <begin position="285"/>
        <end position="306"/>
    </location>
</feature>
<dbReference type="AlphaFoldDB" id="A0A927J0N6"/>
<feature type="transmembrane region" description="Helical" evidence="1">
    <location>
        <begin position="336"/>
        <end position="357"/>
    </location>
</feature>
<dbReference type="EMBL" id="JACYHB010000009">
    <property type="protein sequence ID" value="MBD8079716.1"/>
    <property type="molecule type" value="Genomic_DNA"/>
</dbReference>
<dbReference type="Proteomes" id="UP000610846">
    <property type="component" value="Unassembled WGS sequence"/>
</dbReference>
<comment type="caution">
    <text evidence="2">The sequence shown here is derived from an EMBL/GenBank/DDBJ whole genome shotgun (WGS) entry which is preliminary data.</text>
</comment>
<gene>
    <name evidence="2" type="ORF">IF651_11675</name>
</gene>
<sequence length="525" mass="54524">MRLALRRDRVRTPVWAFSVALLFLYAVTALDAVYPTAADRQVRAELVSSPAAIMMSGPGYGLDDYTLGALVANEFALWAMIAVAIMNVLLVVRHTRAEEETGRSELVRAGVVGRHAPATATFLLALIANALVAVLSGAVLVAAGLAAADSFALGAAVGVTGLVFAAVGLVTSQLTEHARTASGLGLAALGVAFLLRAIGDVQQTHGSWVSWLSPIGWAQQIRSFVDLRWWPLALSLALVVLLLLLASSLATRRDVGAGLFPPRAGPADAARSLRSPFALAWRQQLGSVVAWGAGIAVMAYASGTFVDSVGDMVDELTATSPEMAALFGEDDLVNGFVAVLTVFMALAVGGFAISSALRARAEETSGRAEPVLATATSRTRWLGAQLAVTVLGSVVLLVVSGLALGLGALTVGVTTPTLGEYVAAAVVYLPAVLALVGVVWVCLGWRPGLAGLAWVLFLWAFVVGIFGSLLEDLPDAARGVSPYWHVPQLPGDDLDAGSLGLLTLVALALLAVGFVGFRRRDVTST</sequence>
<evidence type="ECO:0000313" key="3">
    <source>
        <dbReference type="Proteomes" id="UP000610846"/>
    </source>
</evidence>
<keyword evidence="1" id="KW-0812">Transmembrane</keyword>
<feature type="transmembrane region" description="Helical" evidence="1">
    <location>
        <begin position="122"/>
        <end position="145"/>
    </location>
</feature>
<reference evidence="2" key="1">
    <citation type="journal article" date="2018" name="Curr. Microbiol.">
        <title>Cellulosimicrobium arenosum sp. nov., Isolated from Marine Sediment Sand.</title>
        <authorList>
            <person name="Oh M."/>
            <person name="Kim J.H."/>
            <person name="Yoon J.H."/>
            <person name="Schumann P."/>
            <person name="Kim W."/>
        </authorList>
    </citation>
    <scope>NUCLEOTIDE SEQUENCE</scope>
    <source>
        <strain evidence="2">KCTC 49039</strain>
    </source>
</reference>
<reference evidence="2" key="2">
    <citation type="submission" date="2020-09" db="EMBL/GenBank/DDBJ databases">
        <authorList>
            <person name="Yu Y."/>
        </authorList>
    </citation>
    <scope>NUCLEOTIDE SEQUENCE</scope>
    <source>
        <strain evidence="2">KCTC 49039</strain>
    </source>
</reference>
<keyword evidence="3" id="KW-1185">Reference proteome</keyword>
<organism evidence="2 3">
    <name type="scientific">Cellulosimicrobium arenosum</name>
    <dbReference type="NCBI Taxonomy" id="2708133"/>
    <lineage>
        <taxon>Bacteria</taxon>
        <taxon>Bacillati</taxon>
        <taxon>Actinomycetota</taxon>
        <taxon>Actinomycetes</taxon>
        <taxon>Micrococcales</taxon>
        <taxon>Promicromonosporaceae</taxon>
        <taxon>Cellulosimicrobium</taxon>
    </lineage>
</organism>
<feature type="transmembrane region" description="Helical" evidence="1">
    <location>
        <begin position="386"/>
        <end position="409"/>
    </location>
</feature>
<proteinExistence type="predicted"/>
<evidence type="ECO:0000313" key="2">
    <source>
        <dbReference type="EMBL" id="MBD8079716.1"/>
    </source>
</evidence>
<evidence type="ECO:0000256" key="1">
    <source>
        <dbReference type="SAM" id="Phobius"/>
    </source>
</evidence>
<feature type="transmembrane region" description="Helical" evidence="1">
    <location>
        <begin position="496"/>
        <end position="517"/>
    </location>
</feature>
<feature type="transmembrane region" description="Helical" evidence="1">
    <location>
        <begin position="75"/>
        <end position="92"/>
    </location>
</feature>
<feature type="transmembrane region" description="Helical" evidence="1">
    <location>
        <begin position="229"/>
        <end position="250"/>
    </location>
</feature>
<accession>A0A927J0N6</accession>
<protein>
    <submittedName>
        <fullName evidence="2">Polyketide antibiotic transporter</fullName>
    </submittedName>
</protein>
<keyword evidence="1" id="KW-1133">Transmembrane helix</keyword>
<feature type="transmembrane region" description="Helical" evidence="1">
    <location>
        <begin position="421"/>
        <end position="443"/>
    </location>
</feature>
<feature type="transmembrane region" description="Helical" evidence="1">
    <location>
        <begin position="450"/>
        <end position="470"/>
    </location>
</feature>
<feature type="transmembrane region" description="Helical" evidence="1">
    <location>
        <begin position="151"/>
        <end position="170"/>
    </location>
</feature>